<proteinExistence type="predicted"/>
<evidence type="ECO:0000313" key="2">
    <source>
        <dbReference type="Proteomes" id="UP000075502"/>
    </source>
</evidence>
<sequence>MKIKNLRLETGYLVEPIALHKGLAIHQIQIATIGGEGSSRVRLSLEANVCTIDSFGEAKACARGAPIHLEADVELLEECDEKQLLALKFDGGSGPALRLALLPLCGAVQQAIVARLLVFGESGELKAIVPMQGSSAGCVVA</sequence>
<organism evidence="1 2">
    <name type="scientific">Sorangium cellulosum</name>
    <name type="common">Polyangium cellulosum</name>
    <dbReference type="NCBI Taxonomy" id="56"/>
    <lineage>
        <taxon>Bacteria</taxon>
        <taxon>Pseudomonadati</taxon>
        <taxon>Myxococcota</taxon>
        <taxon>Polyangia</taxon>
        <taxon>Polyangiales</taxon>
        <taxon>Polyangiaceae</taxon>
        <taxon>Sorangium</taxon>
    </lineage>
</organism>
<dbReference type="AlphaFoldDB" id="A0A150TIS3"/>
<dbReference type="EMBL" id="JEME01002344">
    <property type="protein sequence ID" value="KYG04571.1"/>
    <property type="molecule type" value="Genomic_DNA"/>
</dbReference>
<name>A0A150TIS3_SORCE</name>
<reference evidence="1 2" key="1">
    <citation type="submission" date="2014-02" db="EMBL/GenBank/DDBJ databases">
        <title>The small core and large imbalanced accessory genome model reveals a collaborative survival strategy of Sorangium cellulosum strains in nature.</title>
        <authorList>
            <person name="Han K."/>
            <person name="Peng R."/>
            <person name="Blom J."/>
            <person name="Li Y.-Z."/>
        </authorList>
    </citation>
    <scope>NUCLEOTIDE SEQUENCE [LARGE SCALE GENOMIC DNA]</scope>
    <source>
        <strain evidence="1 2">So0007-03</strain>
    </source>
</reference>
<gene>
    <name evidence="1" type="ORF">BE21_46060</name>
</gene>
<protein>
    <submittedName>
        <fullName evidence="1">Uncharacterized protein</fullName>
    </submittedName>
</protein>
<comment type="caution">
    <text evidence="1">The sequence shown here is derived from an EMBL/GenBank/DDBJ whole genome shotgun (WGS) entry which is preliminary data.</text>
</comment>
<dbReference type="Proteomes" id="UP000075502">
    <property type="component" value="Unassembled WGS sequence"/>
</dbReference>
<evidence type="ECO:0000313" key="1">
    <source>
        <dbReference type="EMBL" id="KYG04571.1"/>
    </source>
</evidence>
<accession>A0A150TIS3</accession>